<reference evidence="3" key="1">
    <citation type="submission" date="2016-10" db="EMBL/GenBank/DDBJ databases">
        <authorList>
            <person name="Varghese N."/>
            <person name="Submissions S."/>
        </authorList>
    </citation>
    <scope>NUCLEOTIDE SEQUENCE [LARGE SCALE GENOMIC DNA]</scope>
    <source>
        <strain evidence="3">CGMCC 4.3530</strain>
    </source>
</reference>
<dbReference type="RefSeq" id="WP_093264800.1">
    <property type="nucleotide sequence ID" value="NZ_FNOK01000008.1"/>
</dbReference>
<organism evidence="2 3">
    <name type="scientific">Saccharopolyspora shandongensis</name>
    <dbReference type="NCBI Taxonomy" id="418495"/>
    <lineage>
        <taxon>Bacteria</taxon>
        <taxon>Bacillati</taxon>
        <taxon>Actinomycetota</taxon>
        <taxon>Actinomycetes</taxon>
        <taxon>Pseudonocardiales</taxon>
        <taxon>Pseudonocardiaceae</taxon>
        <taxon>Saccharopolyspora</taxon>
    </lineage>
</organism>
<gene>
    <name evidence="2" type="ORF">SAMN05216215_1008188</name>
</gene>
<dbReference type="Proteomes" id="UP000199529">
    <property type="component" value="Unassembled WGS sequence"/>
</dbReference>
<accession>A0A1H2ZVD9</accession>
<sequence>MIERRVLADAAWFKSSYSPTQNECVEVAMVPGVVGVRDTKDRDGGTLVFDSVAWSSFLTHVKAGRNG</sequence>
<evidence type="ECO:0000313" key="3">
    <source>
        <dbReference type="Proteomes" id="UP000199529"/>
    </source>
</evidence>
<dbReference type="EMBL" id="FNOK01000008">
    <property type="protein sequence ID" value="SDX20858.1"/>
    <property type="molecule type" value="Genomic_DNA"/>
</dbReference>
<dbReference type="AlphaFoldDB" id="A0A1H2ZVD9"/>
<dbReference type="Pfam" id="PF04149">
    <property type="entry name" value="DUF397"/>
    <property type="match status" value="1"/>
</dbReference>
<dbReference type="InterPro" id="IPR007278">
    <property type="entry name" value="DUF397"/>
</dbReference>
<proteinExistence type="predicted"/>
<dbReference type="STRING" id="418495.SAMN05216215_1008188"/>
<dbReference type="OrthoDB" id="3694945at2"/>
<name>A0A1H2ZVD9_9PSEU</name>
<feature type="domain" description="DUF397" evidence="1">
    <location>
        <begin position="10"/>
        <end position="62"/>
    </location>
</feature>
<protein>
    <recommendedName>
        <fullName evidence="1">DUF397 domain-containing protein</fullName>
    </recommendedName>
</protein>
<evidence type="ECO:0000313" key="2">
    <source>
        <dbReference type="EMBL" id="SDX20858.1"/>
    </source>
</evidence>
<evidence type="ECO:0000259" key="1">
    <source>
        <dbReference type="Pfam" id="PF04149"/>
    </source>
</evidence>
<keyword evidence="3" id="KW-1185">Reference proteome</keyword>